<evidence type="ECO:0000256" key="1">
    <source>
        <dbReference type="SAM" id="MobiDB-lite"/>
    </source>
</evidence>
<reference evidence="4" key="1">
    <citation type="journal article" date="2019" name="Nat. Commun.">
        <title>Expansion of phycobilisome linker gene families in mesophilic red algae.</title>
        <authorList>
            <person name="Lee J."/>
            <person name="Kim D."/>
            <person name="Bhattacharya D."/>
            <person name="Yoon H.S."/>
        </authorList>
    </citation>
    <scope>NUCLEOTIDE SEQUENCE [LARGE SCALE GENOMIC DNA]</scope>
    <source>
        <strain evidence="4">CCMP 1328</strain>
    </source>
</reference>
<dbReference type="InterPro" id="IPR002634">
    <property type="entry name" value="BolA"/>
</dbReference>
<evidence type="ECO:0000313" key="3">
    <source>
        <dbReference type="EMBL" id="KAA8494162.1"/>
    </source>
</evidence>
<feature type="domain" description="Fe-S metabolism associated" evidence="2">
    <location>
        <begin position="63"/>
        <end position="182"/>
    </location>
</feature>
<dbReference type="EMBL" id="VRMN01000005">
    <property type="protein sequence ID" value="KAA8494162.1"/>
    <property type="molecule type" value="Genomic_DNA"/>
</dbReference>
<dbReference type="Pfam" id="PF01722">
    <property type="entry name" value="BolA"/>
    <property type="match status" value="1"/>
</dbReference>
<dbReference type="Gene3D" id="3.90.1010.10">
    <property type="match status" value="1"/>
</dbReference>
<gene>
    <name evidence="3" type="ORF">FVE85_4137</name>
</gene>
<dbReference type="InterPro" id="IPR036065">
    <property type="entry name" value="BolA-like_sf"/>
</dbReference>
<name>A0A5J4YTJ6_PORPP</name>
<dbReference type="Gene3D" id="3.30.300.90">
    <property type="entry name" value="BolA-like"/>
    <property type="match status" value="1"/>
</dbReference>
<accession>A0A5J4YTJ6</accession>
<dbReference type="SUPFAM" id="SSF82657">
    <property type="entry name" value="BolA-like"/>
    <property type="match status" value="1"/>
</dbReference>
<feature type="region of interest" description="Disordered" evidence="1">
    <location>
        <begin position="188"/>
        <end position="214"/>
    </location>
</feature>
<comment type="caution">
    <text evidence="3">The sequence shown here is derived from an EMBL/GenBank/DDBJ whole genome shotgun (WGS) entry which is preliminary data.</text>
</comment>
<dbReference type="AlphaFoldDB" id="A0A5J4YTJ6"/>
<organism evidence="3 4">
    <name type="scientific">Porphyridium purpureum</name>
    <name type="common">Red alga</name>
    <name type="synonym">Porphyridium cruentum</name>
    <dbReference type="NCBI Taxonomy" id="35688"/>
    <lineage>
        <taxon>Eukaryota</taxon>
        <taxon>Rhodophyta</taxon>
        <taxon>Bangiophyceae</taxon>
        <taxon>Porphyridiales</taxon>
        <taxon>Porphyridiaceae</taxon>
        <taxon>Porphyridium</taxon>
    </lineage>
</organism>
<dbReference type="SUPFAM" id="SSF82649">
    <property type="entry name" value="SufE/NifU"/>
    <property type="match status" value="1"/>
</dbReference>
<keyword evidence="4" id="KW-1185">Reference proteome</keyword>
<dbReference type="InterPro" id="IPR003808">
    <property type="entry name" value="Fe-S_metab-assoc_dom"/>
</dbReference>
<feature type="compositionally biased region" description="Polar residues" evidence="1">
    <location>
        <begin position="188"/>
        <end position="205"/>
    </location>
</feature>
<dbReference type="Proteomes" id="UP000324585">
    <property type="component" value="Unassembled WGS sequence"/>
</dbReference>
<sequence length="306" mass="32733">MGLGFVAGVSFGCAGRSGKNVGTAYEGSCVRTRAAWSVRRVRGMTMAGAGQVDMPQKLEAEVNKFRNVPDAKLRYQQLLFYAKQLPPMDARYKVPENKVPGCLSTVFVHVELSSEGIVDLSGDSDAQLTKGLIALLINSFSGATVKQILNVTPDFIKESGLDVSLTPGRNNGFLNMLATIKQKVKGLANNTEAQEESPSPMTTESAAKGEQVGDEGRPMYSAIVSRLGKLQPSRLIVTDNSAQHAGHAGARGLNGESHFAVEIVSEFFDGLSLVKRHQLVYGLLAEQMQAGIHALQIDAKAPSEVS</sequence>
<dbReference type="OMA" id="DSQFKTR"/>
<dbReference type="Pfam" id="PF02657">
    <property type="entry name" value="SufE"/>
    <property type="match status" value="1"/>
</dbReference>
<evidence type="ECO:0000313" key="4">
    <source>
        <dbReference type="Proteomes" id="UP000324585"/>
    </source>
</evidence>
<dbReference type="GO" id="GO:0016226">
    <property type="term" value="P:iron-sulfur cluster assembly"/>
    <property type="evidence" value="ECO:0007669"/>
    <property type="project" value="TreeGrafter"/>
</dbReference>
<dbReference type="PANTHER" id="PTHR46230">
    <property type="match status" value="1"/>
</dbReference>
<protein>
    <submittedName>
        <fullName evidence="3">SufE-like protein 1, chloroplastic/mitochondrial</fullName>
    </submittedName>
</protein>
<evidence type="ECO:0000259" key="2">
    <source>
        <dbReference type="Pfam" id="PF02657"/>
    </source>
</evidence>
<proteinExistence type="predicted"/>
<dbReference type="OrthoDB" id="1872at2759"/>
<dbReference type="PANTHER" id="PTHR46230:SF3">
    <property type="entry name" value="SUFE-LIKE PROTEIN 1, CHLOROPLASTIC_MITOCHONDRIAL"/>
    <property type="match status" value="1"/>
</dbReference>